<feature type="region of interest" description="Disordered" evidence="1">
    <location>
        <begin position="1"/>
        <end position="76"/>
    </location>
</feature>
<reference evidence="3 4" key="1">
    <citation type="submission" date="2022-06" db="EMBL/GenBank/DDBJ databases">
        <title>Draft genome sequence of type strain Streptomyces rubrisoli DSM 42083.</title>
        <authorList>
            <person name="Duangmal K."/>
            <person name="Klaysubun C."/>
        </authorList>
    </citation>
    <scope>NUCLEOTIDE SEQUENCE [LARGE SCALE GENOMIC DNA]</scope>
    <source>
        <strain evidence="3 4">DSM 42083</strain>
    </source>
</reference>
<evidence type="ECO:0000313" key="4">
    <source>
        <dbReference type="Proteomes" id="UP001206206"/>
    </source>
</evidence>
<feature type="compositionally biased region" description="Pro residues" evidence="1">
    <location>
        <begin position="1"/>
        <end position="10"/>
    </location>
</feature>
<name>A0ABT1PNH9_9ACTN</name>
<protein>
    <submittedName>
        <fullName evidence="3">Uncharacterized protein</fullName>
    </submittedName>
</protein>
<organism evidence="3 4">
    <name type="scientific">Streptantibioticus rubrisoli</name>
    <dbReference type="NCBI Taxonomy" id="1387313"/>
    <lineage>
        <taxon>Bacteria</taxon>
        <taxon>Bacillati</taxon>
        <taxon>Actinomycetota</taxon>
        <taxon>Actinomycetes</taxon>
        <taxon>Kitasatosporales</taxon>
        <taxon>Streptomycetaceae</taxon>
        <taxon>Streptantibioticus</taxon>
    </lineage>
</organism>
<evidence type="ECO:0000256" key="2">
    <source>
        <dbReference type="SAM" id="Phobius"/>
    </source>
</evidence>
<comment type="caution">
    <text evidence="3">The sequence shown here is derived from an EMBL/GenBank/DDBJ whole genome shotgun (WGS) entry which is preliminary data.</text>
</comment>
<feature type="compositionally biased region" description="Low complexity" evidence="1">
    <location>
        <begin position="11"/>
        <end position="41"/>
    </location>
</feature>
<dbReference type="RefSeq" id="WP_255932321.1">
    <property type="nucleotide sequence ID" value="NZ_JANFNH010000057.1"/>
</dbReference>
<dbReference type="EMBL" id="JANFNH010000057">
    <property type="protein sequence ID" value="MCQ4046158.1"/>
    <property type="molecule type" value="Genomic_DNA"/>
</dbReference>
<keyword evidence="2" id="KW-0812">Transmembrane</keyword>
<evidence type="ECO:0000313" key="3">
    <source>
        <dbReference type="EMBL" id="MCQ4046158.1"/>
    </source>
</evidence>
<gene>
    <name evidence="3" type="ORF">NON19_29970</name>
</gene>
<proteinExistence type="predicted"/>
<evidence type="ECO:0000256" key="1">
    <source>
        <dbReference type="SAM" id="MobiDB-lite"/>
    </source>
</evidence>
<keyword evidence="2" id="KW-0472">Membrane</keyword>
<feature type="transmembrane region" description="Helical" evidence="2">
    <location>
        <begin position="85"/>
        <end position="105"/>
    </location>
</feature>
<keyword evidence="2" id="KW-1133">Transmembrane helix</keyword>
<accession>A0ABT1PNH9</accession>
<keyword evidence="4" id="KW-1185">Reference proteome</keyword>
<feature type="compositionally biased region" description="Polar residues" evidence="1">
    <location>
        <begin position="133"/>
        <end position="152"/>
    </location>
</feature>
<dbReference type="Proteomes" id="UP001206206">
    <property type="component" value="Unassembled WGS sequence"/>
</dbReference>
<sequence>MSFNQPPPNPYGQQPGPQPGYGYPQQGGVPPQPGQQPTNPYGQPPTNAPYGVPQQAAPNPYGQQPGWGAQVPPPPPVKKSNAGKVIGILAAVVVVAGAGIAFAVMGSGGGLSGGGDYKLTTPDTVLDGKYSKDTAQSSQMTSHMDSSVNDSGISGGQTAGAVWKASKDGVILSGAYGDVSDPSAAVDKVISEGLKGATTTKQTPSGFDGTVMKCGQQSEGLASMPFCVWGDSSTVAIAMWMPNVDPTNPTSLPTAPSVSDWAQTTAKLRNEVRVKK</sequence>
<feature type="region of interest" description="Disordered" evidence="1">
    <location>
        <begin position="129"/>
        <end position="153"/>
    </location>
</feature>